<accession>A0A1Q9ANH0</accession>
<dbReference type="EMBL" id="MKIO01000020">
    <property type="protein sequence ID" value="OLP56960.1"/>
    <property type="molecule type" value="Genomic_DNA"/>
</dbReference>
<gene>
    <name evidence="2" type="ORF">BJF92_20815</name>
</gene>
<dbReference type="Proteomes" id="UP000186143">
    <property type="component" value="Unassembled WGS sequence"/>
</dbReference>
<comment type="caution">
    <text evidence="2">The sequence shown here is derived from an EMBL/GenBank/DDBJ whole genome shotgun (WGS) entry which is preliminary data.</text>
</comment>
<feature type="region of interest" description="Disordered" evidence="1">
    <location>
        <begin position="1"/>
        <end position="35"/>
    </location>
</feature>
<evidence type="ECO:0000313" key="3">
    <source>
        <dbReference type="Proteomes" id="UP000186143"/>
    </source>
</evidence>
<sequence length="72" mass="7755">MNNSFSKPRQQAEIAFGKTQGRAGTPAQGGAPARDRAFDELETIKAAREAKTERLRAARLAREAGDGLQQGK</sequence>
<reference evidence="2 3" key="1">
    <citation type="submission" date="2016-09" db="EMBL/GenBank/DDBJ databases">
        <title>Rhizobium sp. nov., a novel species isolated from the rice rhizosphere.</title>
        <authorList>
            <person name="Zhao J."/>
            <person name="Zhang X."/>
        </authorList>
    </citation>
    <scope>NUCLEOTIDE SEQUENCE [LARGE SCALE GENOMIC DNA]</scope>
    <source>
        <strain evidence="2 3">MH17</strain>
    </source>
</reference>
<evidence type="ECO:0000313" key="2">
    <source>
        <dbReference type="EMBL" id="OLP56960.1"/>
    </source>
</evidence>
<organism evidence="2 3">
    <name type="scientific">Xaviernesmea rhizosphaerae</name>
    <dbReference type="NCBI Taxonomy" id="1672749"/>
    <lineage>
        <taxon>Bacteria</taxon>
        <taxon>Pseudomonadati</taxon>
        <taxon>Pseudomonadota</taxon>
        <taxon>Alphaproteobacteria</taxon>
        <taxon>Hyphomicrobiales</taxon>
        <taxon>Rhizobiaceae</taxon>
        <taxon>Rhizobium/Agrobacterium group</taxon>
        <taxon>Xaviernesmea</taxon>
    </lineage>
</organism>
<protein>
    <submittedName>
        <fullName evidence="2">Uncharacterized protein</fullName>
    </submittedName>
</protein>
<name>A0A1Q9ANH0_9HYPH</name>
<dbReference type="AlphaFoldDB" id="A0A1Q9ANH0"/>
<dbReference type="OrthoDB" id="8163684at2"/>
<proteinExistence type="predicted"/>
<evidence type="ECO:0000256" key="1">
    <source>
        <dbReference type="SAM" id="MobiDB-lite"/>
    </source>
</evidence>